<dbReference type="InterPro" id="IPR017930">
    <property type="entry name" value="Myb_dom"/>
</dbReference>
<dbReference type="Gene3D" id="1.10.10.60">
    <property type="entry name" value="Homeodomain-like"/>
    <property type="match status" value="1"/>
</dbReference>
<reference evidence="5 6" key="2">
    <citation type="submission" date="2024-07" db="EMBL/GenBank/DDBJ databases">
        <authorList>
            <person name="Akdeniz Z."/>
        </authorList>
    </citation>
    <scope>NUCLEOTIDE SEQUENCE [LARGE SCALE GENOMIC DNA]</scope>
</reference>
<comment type="caution">
    <text evidence="4">The sequence shown here is derived from an EMBL/GenBank/DDBJ whole genome shotgun (WGS) entry which is preliminary data.</text>
</comment>
<dbReference type="PROSITE" id="PS50090">
    <property type="entry name" value="MYB_LIKE"/>
    <property type="match status" value="1"/>
</dbReference>
<sequence>MKNIRINKLIYLYQAAVRRIREICLSDQIIHILKIEFLDTIYALFYKYNIPPQYFYRSSIFRLNLLFNKKPGRVISVFQRESVQLFVQPDYISKCKLESLPIQINTFSALQEVSGLALVYTSHSKFMSPRVIQRWTEEEEERFARLVLEFNRDFKLVARHFANRSYNQVRSHYYNGVHKTAQSEEDSARQMAESPMPSPASTVKFVEEPELSAESPVDQSYFVLFTVFE</sequence>
<dbReference type="Pfam" id="PF00249">
    <property type="entry name" value="Myb_DNA-binding"/>
    <property type="match status" value="1"/>
</dbReference>
<name>A0AA86RJ06_9EUKA</name>
<gene>
    <name evidence="5" type="ORF">HINF_LOCUS40667</name>
    <name evidence="4" type="ORF">HINF_LOCUS60832</name>
</gene>
<evidence type="ECO:0000313" key="4">
    <source>
        <dbReference type="EMBL" id="CAI9973187.1"/>
    </source>
</evidence>
<evidence type="ECO:0000259" key="2">
    <source>
        <dbReference type="PROSITE" id="PS50090"/>
    </source>
</evidence>
<dbReference type="AlphaFoldDB" id="A0AA86RJ06"/>
<evidence type="ECO:0000256" key="1">
    <source>
        <dbReference type="SAM" id="MobiDB-lite"/>
    </source>
</evidence>
<keyword evidence="6" id="KW-1185">Reference proteome</keyword>
<reference evidence="4" key="1">
    <citation type="submission" date="2023-06" db="EMBL/GenBank/DDBJ databases">
        <authorList>
            <person name="Kurt Z."/>
        </authorList>
    </citation>
    <scope>NUCLEOTIDE SEQUENCE</scope>
</reference>
<proteinExistence type="predicted"/>
<organism evidence="4">
    <name type="scientific">Hexamita inflata</name>
    <dbReference type="NCBI Taxonomy" id="28002"/>
    <lineage>
        <taxon>Eukaryota</taxon>
        <taxon>Metamonada</taxon>
        <taxon>Diplomonadida</taxon>
        <taxon>Hexamitidae</taxon>
        <taxon>Hexamitinae</taxon>
        <taxon>Hexamita</taxon>
    </lineage>
</organism>
<dbReference type="InterPro" id="IPR009057">
    <property type="entry name" value="Homeodomain-like_sf"/>
</dbReference>
<dbReference type="InterPro" id="IPR001005">
    <property type="entry name" value="SANT/Myb"/>
</dbReference>
<dbReference type="PROSITE" id="PS51294">
    <property type="entry name" value="HTH_MYB"/>
    <property type="match status" value="1"/>
</dbReference>
<dbReference type="EMBL" id="CAXDID020000161">
    <property type="protein sequence ID" value="CAL6044668.1"/>
    <property type="molecule type" value="Genomic_DNA"/>
</dbReference>
<evidence type="ECO:0000259" key="3">
    <source>
        <dbReference type="PROSITE" id="PS51294"/>
    </source>
</evidence>
<feature type="region of interest" description="Disordered" evidence="1">
    <location>
        <begin position="180"/>
        <end position="200"/>
    </location>
</feature>
<dbReference type="CDD" id="cd00167">
    <property type="entry name" value="SANT"/>
    <property type="match status" value="1"/>
</dbReference>
<dbReference type="SMART" id="SM00717">
    <property type="entry name" value="SANT"/>
    <property type="match status" value="1"/>
</dbReference>
<accession>A0AA86RJ06</accession>
<evidence type="ECO:0000313" key="5">
    <source>
        <dbReference type="EMBL" id="CAL6044668.1"/>
    </source>
</evidence>
<protein>
    <submittedName>
        <fullName evidence="4">SANT/Myb domain</fullName>
    </submittedName>
    <submittedName>
        <fullName evidence="5">SANT/Myb_domain</fullName>
    </submittedName>
</protein>
<dbReference type="EMBL" id="CATOUU010001119">
    <property type="protein sequence ID" value="CAI9973187.1"/>
    <property type="molecule type" value="Genomic_DNA"/>
</dbReference>
<feature type="domain" description="Myb-like" evidence="2">
    <location>
        <begin position="134"/>
        <end position="177"/>
    </location>
</feature>
<dbReference type="SUPFAM" id="SSF46689">
    <property type="entry name" value="Homeodomain-like"/>
    <property type="match status" value="1"/>
</dbReference>
<evidence type="ECO:0000313" key="6">
    <source>
        <dbReference type="Proteomes" id="UP001642409"/>
    </source>
</evidence>
<feature type="domain" description="HTH myb-type" evidence="3">
    <location>
        <begin position="127"/>
        <end position="181"/>
    </location>
</feature>
<dbReference type="Proteomes" id="UP001642409">
    <property type="component" value="Unassembled WGS sequence"/>
</dbReference>